<evidence type="ECO:0000256" key="6">
    <source>
        <dbReference type="ARBA" id="ARBA00022759"/>
    </source>
</evidence>
<keyword evidence="6" id="KW-0255">Endonuclease</keyword>
<evidence type="ECO:0000259" key="11">
    <source>
        <dbReference type="PROSITE" id="PS50126"/>
    </source>
</evidence>
<comment type="caution">
    <text evidence="12">The sequence shown here is derived from an EMBL/GenBank/DDBJ whole genome shotgun (WGS) entry which is preliminary data.</text>
</comment>
<keyword evidence="10" id="KW-0472">Membrane</keyword>
<protein>
    <submittedName>
        <fullName evidence="12">Ribonuclease G/E</fullName>
    </submittedName>
</protein>
<dbReference type="PANTHER" id="PTHR30001:SF1">
    <property type="entry name" value="RIBONUCLEASE E_G-LIKE PROTEIN, CHLOROPLASTIC"/>
    <property type="match status" value="1"/>
</dbReference>
<evidence type="ECO:0000256" key="7">
    <source>
        <dbReference type="ARBA" id="ARBA00022801"/>
    </source>
</evidence>
<evidence type="ECO:0000256" key="9">
    <source>
        <dbReference type="ARBA" id="ARBA00022884"/>
    </source>
</evidence>
<evidence type="ECO:0000256" key="5">
    <source>
        <dbReference type="ARBA" id="ARBA00022723"/>
    </source>
</evidence>
<keyword evidence="8" id="KW-0460">Magnesium</keyword>
<evidence type="ECO:0000256" key="10">
    <source>
        <dbReference type="ARBA" id="ARBA00023136"/>
    </source>
</evidence>
<accession>A0ABU0IMI9</accession>
<evidence type="ECO:0000256" key="3">
    <source>
        <dbReference type="ARBA" id="ARBA00022519"/>
    </source>
</evidence>
<gene>
    <name evidence="12" type="ORF">QO010_000349</name>
</gene>
<keyword evidence="7" id="KW-0378">Hydrolase</keyword>
<evidence type="ECO:0000256" key="1">
    <source>
        <dbReference type="ARBA" id="ARBA00001946"/>
    </source>
</evidence>
<name>A0ABU0IMI9_9CAUL</name>
<evidence type="ECO:0000313" key="12">
    <source>
        <dbReference type="EMBL" id="MDQ0462601.1"/>
    </source>
</evidence>
<dbReference type="Proteomes" id="UP001228905">
    <property type="component" value="Unassembled WGS sequence"/>
</dbReference>
<dbReference type="PROSITE" id="PS50126">
    <property type="entry name" value="S1"/>
    <property type="match status" value="1"/>
</dbReference>
<dbReference type="Pfam" id="PF10150">
    <property type="entry name" value="RNase_E_G"/>
    <property type="match status" value="1"/>
</dbReference>
<reference evidence="12 13" key="1">
    <citation type="submission" date="2023-07" db="EMBL/GenBank/DDBJ databases">
        <title>Genomic Encyclopedia of Type Strains, Phase IV (KMG-IV): sequencing the most valuable type-strain genomes for metagenomic binning, comparative biology and taxonomic classification.</title>
        <authorList>
            <person name="Goeker M."/>
        </authorList>
    </citation>
    <scope>NUCLEOTIDE SEQUENCE [LARGE SCALE GENOMIC DNA]</scope>
    <source>
        <strain evidence="12 13">DSM 18695</strain>
    </source>
</reference>
<comment type="cofactor">
    <cofactor evidence="1">
        <name>Mg(2+)</name>
        <dbReference type="ChEBI" id="CHEBI:18420"/>
    </cofactor>
</comment>
<dbReference type="InterPro" id="IPR019307">
    <property type="entry name" value="RNA-bd_AU-1/RNase_E/G"/>
</dbReference>
<keyword evidence="4" id="KW-0540">Nuclease</keyword>
<dbReference type="PANTHER" id="PTHR30001">
    <property type="entry name" value="RIBONUCLEASE"/>
    <property type="match status" value="1"/>
</dbReference>
<dbReference type="InterPro" id="IPR004659">
    <property type="entry name" value="RNase_E/G"/>
</dbReference>
<dbReference type="EMBL" id="JAUSVS010000001">
    <property type="protein sequence ID" value="MDQ0462601.1"/>
    <property type="molecule type" value="Genomic_DNA"/>
</dbReference>
<organism evidence="12 13">
    <name type="scientific">Caulobacter ginsengisoli</name>
    <dbReference type="NCBI Taxonomy" id="400775"/>
    <lineage>
        <taxon>Bacteria</taxon>
        <taxon>Pseudomonadati</taxon>
        <taxon>Pseudomonadota</taxon>
        <taxon>Alphaproteobacteria</taxon>
        <taxon>Caulobacterales</taxon>
        <taxon>Caulobacteraceae</taxon>
        <taxon>Caulobacter</taxon>
    </lineage>
</organism>
<keyword evidence="13" id="KW-1185">Reference proteome</keyword>
<evidence type="ECO:0000256" key="4">
    <source>
        <dbReference type="ARBA" id="ARBA00022722"/>
    </source>
</evidence>
<evidence type="ECO:0000313" key="13">
    <source>
        <dbReference type="Proteomes" id="UP001228905"/>
    </source>
</evidence>
<evidence type="ECO:0000256" key="2">
    <source>
        <dbReference type="ARBA" id="ARBA00022475"/>
    </source>
</evidence>
<keyword evidence="5" id="KW-0479">Metal-binding</keyword>
<evidence type="ECO:0000256" key="8">
    <source>
        <dbReference type="ARBA" id="ARBA00022842"/>
    </source>
</evidence>
<proteinExistence type="predicted"/>
<keyword evidence="3" id="KW-0997">Cell inner membrane</keyword>
<dbReference type="InterPro" id="IPR003029">
    <property type="entry name" value="S1_domain"/>
</dbReference>
<sequence length="337" mass="34855">MTRKLFLDRGIGQTRGVVTLDGRPEYLLIERDGGDPATTLGAVGVGRVRKVERAFASAFVELAGGAEGLLPLKPEMERIVEGQAVTVAIKSEPRAGKAATLSLVGPGEGAPRVTSPALGIAAELRAIGKTDTITEGPAARRAADLAEAQALETVHGLPGGGSIAIETTRALTAVDVDLGERPGHEAKRAARAANLAALSEAARLLRLKGLGGLVVFDLVGRGHDGTALLNAARVAFGPDNPGVAIGAISRFGTMELTVPRRRAPVLEILREDSTRALALARALEAADPGARLTARCSPGVAAAFKTFEAAVADKLGARFVVEARGDYAPERFEVFAS</sequence>
<feature type="domain" description="S1 motif" evidence="11">
    <location>
        <begin position="41"/>
        <end position="104"/>
    </location>
</feature>
<dbReference type="RefSeq" id="WP_307345138.1">
    <property type="nucleotide sequence ID" value="NZ_JAUSVS010000001.1"/>
</dbReference>
<keyword evidence="2" id="KW-1003">Cell membrane</keyword>
<keyword evidence="9" id="KW-0694">RNA-binding</keyword>